<dbReference type="Pfam" id="PF00188">
    <property type="entry name" value="CAP"/>
    <property type="match status" value="1"/>
</dbReference>
<dbReference type="GO" id="GO:0005615">
    <property type="term" value="C:extracellular space"/>
    <property type="evidence" value="ECO:0000318"/>
    <property type="project" value="GO_Central"/>
</dbReference>
<dbReference type="FunFam" id="3.40.33.10:FF:000083">
    <property type="entry name" value="Predicted protein"/>
    <property type="match status" value="1"/>
</dbReference>
<dbReference type="Gene3D" id="3.40.33.10">
    <property type="entry name" value="CAP"/>
    <property type="match status" value="1"/>
</dbReference>
<dbReference type="InterPro" id="IPR014044">
    <property type="entry name" value="CAP_dom"/>
</dbReference>
<dbReference type="AlphaFoldDB" id="A7RUQ3"/>
<dbReference type="InterPro" id="IPR034113">
    <property type="entry name" value="SCP_GAPR1-like"/>
</dbReference>
<organism evidence="5 6">
    <name type="scientific">Nematostella vectensis</name>
    <name type="common">Starlet sea anemone</name>
    <dbReference type="NCBI Taxonomy" id="45351"/>
    <lineage>
        <taxon>Eukaryota</taxon>
        <taxon>Metazoa</taxon>
        <taxon>Cnidaria</taxon>
        <taxon>Anthozoa</taxon>
        <taxon>Hexacorallia</taxon>
        <taxon>Actiniaria</taxon>
        <taxon>Edwardsiidae</taxon>
        <taxon>Nematostella</taxon>
    </lineage>
</organism>
<dbReference type="SUPFAM" id="SSF55797">
    <property type="entry name" value="PR-1-like"/>
    <property type="match status" value="1"/>
</dbReference>
<keyword evidence="3" id="KW-0732">Signal</keyword>
<dbReference type="PROSITE" id="PS51670">
    <property type="entry name" value="SHKT"/>
    <property type="match status" value="1"/>
</dbReference>
<feature type="chain" id="PRO_5002711550" description="ShKT domain-containing protein" evidence="3">
    <location>
        <begin position="20"/>
        <end position="240"/>
    </location>
</feature>
<dbReference type="PRINTS" id="PR00838">
    <property type="entry name" value="V5ALLERGEN"/>
</dbReference>
<dbReference type="EMBL" id="DS469541">
    <property type="protein sequence ID" value="EDO44787.1"/>
    <property type="molecule type" value="Genomic_DNA"/>
</dbReference>
<evidence type="ECO:0000256" key="1">
    <source>
        <dbReference type="ARBA" id="ARBA00022656"/>
    </source>
</evidence>
<keyword evidence="6" id="KW-1185">Reference proteome</keyword>
<feature type="domain" description="ShKT" evidence="4">
    <location>
        <begin position="33"/>
        <end position="71"/>
    </location>
</feature>
<sequence>MMMLKLLILACVLVALSDANPKLHLARLKRTVCTKEDPFECTHWAGLGFCLPSSEYHNFVTSRCPAACVKCQVLPPAPPSNIAVDATQCLAAHNHKRVLHGTAGLSWNAQMAEEAAKYAKKLAEDNKDTTRVSLNHASTSDGENLYYSGTSSGHTARCTDAVSAWYNEIKDYDYNDYTNHPGAMIGHFTQVVWKGSTQVGVGAAKVKVNGMTRTFIVARYRAAGNIRGQRYYDANVLPLA</sequence>
<dbReference type="InterPro" id="IPR035940">
    <property type="entry name" value="CAP_sf"/>
</dbReference>
<evidence type="ECO:0000259" key="4">
    <source>
        <dbReference type="PROSITE" id="PS51670"/>
    </source>
</evidence>
<dbReference type="FunCoup" id="A7RUQ3">
    <property type="interactions" value="11"/>
</dbReference>
<keyword evidence="1" id="KW-0800">Toxin</keyword>
<dbReference type="eggNOG" id="KOG3017">
    <property type="taxonomic scope" value="Eukaryota"/>
</dbReference>
<dbReference type="OrthoDB" id="5956976at2759"/>
<protein>
    <recommendedName>
        <fullName evidence="4">ShKT domain-containing protein</fullName>
    </recommendedName>
</protein>
<dbReference type="KEGG" id="nve:5516760"/>
<dbReference type="CDD" id="cd05382">
    <property type="entry name" value="CAP_GAPR1-like"/>
    <property type="match status" value="1"/>
</dbReference>
<dbReference type="Proteomes" id="UP000001593">
    <property type="component" value="Unassembled WGS sequence"/>
</dbReference>
<dbReference type="PhylomeDB" id="A7RUQ3"/>
<dbReference type="InParanoid" id="A7RUQ3"/>
<dbReference type="OMA" id="WMKTNCK"/>
<dbReference type="InterPro" id="IPR003582">
    <property type="entry name" value="ShKT_dom"/>
</dbReference>
<name>A7RUQ3_NEMVE</name>
<comment type="caution">
    <text evidence="2">Lacks conserved residue(s) required for the propagation of feature annotation.</text>
</comment>
<dbReference type="InterPro" id="IPR018244">
    <property type="entry name" value="Allrgn_V5/Tpx1_CS"/>
</dbReference>
<evidence type="ECO:0000313" key="6">
    <source>
        <dbReference type="Proteomes" id="UP000001593"/>
    </source>
</evidence>
<dbReference type="InterPro" id="IPR001283">
    <property type="entry name" value="CRISP-related"/>
</dbReference>
<gene>
    <name evidence="5" type="ORF">NEMVEDRAFT_v1g240821</name>
</gene>
<evidence type="ECO:0000313" key="5">
    <source>
        <dbReference type="EMBL" id="EDO44787.1"/>
    </source>
</evidence>
<accession>A7RUQ3</accession>
<dbReference type="InterPro" id="IPR002413">
    <property type="entry name" value="V5_allergen-like"/>
</dbReference>
<dbReference type="HOGENOM" id="CLU_035730_9_2_1"/>
<dbReference type="PANTHER" id="PTHR10334">
    <property type="entry name" value="CYSTEINE-RICH SECRETORY PROTEIN-RELATED"/>
    <property type="match status" value="1"/>
</dbReference>
<reference evidence="5 6" key="1">
    <citation type="journal article" date="2007" name="Science">
        <title>Sea anemone genome reveals ancestral eumetazoan gene repertoire and genomic organization.</title>
        <authorList>
            <person name="Putnam N.H."/>
            <person name="Srivastava M."/>
            <person name="Hellsten U."/>
            <person name="Dirks B."/>
            <person name="Chapman J."/>
            <person name="Salamov A."/>
            <person name="Terry A."/>
            <person name="Shapiro H."/>
            <person name="Lindquist E."/>
            <person name="Kapitonov V.V."/>
            <person name="Jurka J."/>
            <person name="Genikhovich G."/>
            <person name="Grigoriev I.V."/>
            <person name="Lucas S.M."/>
            <person name="Steele R.E."/>
            <person name="Finnerty J.R."/>
            <person name="Technau U."/>
            <person name="Martindale M.Q."/>
            <person name="Rokhsar D.S."/>
        </authorList>
    </citation>
    <scope>NUCLEOTIDE SEQUENCE [LARGE SCALE GENOMIC DNA]</scope>
    <source>
        <strain evidence="6">CH2 X CH6</strain>
    </source>
</reference>
<proteinExistence type="predicted"/>
<dbReference type="SMART" id="SM00198">
    <property type="entry name" value="SCP"/>
    <property type="match status" value="1"/>
</dbReference>
<feature type="signal peptide" evidence="3">
    <location>
        <begin position="1"/>
        <end position="19"/>
    </location>
</feature>
<dbReference type="PRINTS" id="PR00837">
    <property type="entry name" value="V5TPXLIKE"/>
</dbReference>
<dbReference type="GO" id="GO:0090729">
    <property type="term" value="F:toxin activity"/>
    <property type="evidence" value="ECO:0007669"/>
    <property type="project" value="UniProtKB-KW"/>
</dbReference>
<dbReference type="PROSITE" id="PS01009">
    <property type="entry name" value="CRISP_1"/>
    <property type="match status" value="1"/>
</dbReference>
<evidence type="ECO:0000256" key="2">
    <source>
        <dbReference type="PROSITE-ProRule" id="PRU01005"/>
    </source>
</evidence>
<evidence type="ECO:0000256" key="3">
    <source>
        <dbReference type="SAM" id="SignalP"/>
    </source>
</evidence>